<keyword evidence="3" id="KW-0378">Hydrolase</keyword>
<dbReference type="GO" id="GO:0004180">
    <property type="term" value="F:carboxypeptidase activity"/>
    <property type="evidence" value="ECO:0007669"/>
    <property type="project" value="UniProtKB-KW"/>
</dbReference>
<dbReference type="KEGG" id="bmh:BMWSH_4766"/>
<dbReference type="CDD" id="cd14852">
    <property type="entry name" value="LD-carboxypeptidase"/>
    <property type="match status" value="1"/>
</dbReference>
<dbReference type="GO" id="GO:0006508">
    <property type="term" value="P:proteolysis"/>
    <property type="evidence" value="ECO:0007669"/>
    <property type="project" value="InterPro"/>
</dbReference>
<feature type="domain" description="D-alanyl-D-alanine carboxypeptidase-like core" evidence="2">
    <location>
        <begin position="97"/>
        <end position="226"/>
    </location>
</feature>
<keyword evidence="1" id="KW-0812">Transmembrane</keyword>
<keyword evidence="1" id="KW-1133">Transmembrane helix</keyword>
<reference evidence="3 4" key="1">
    <citation type="journal article" date="2011" name="J. Bacteriol.">
        <title>Complete genome sequence of the industrial strain Bacillus megaterium WSH-002.</title>
        <authorList>
            <person name="Liu L."/>
            <person name="Li Y."/>
            <person name="Zhang J."/>
            <person name="Zou W."/>
            <person name="Zhou Z."/>
            <person name="Liu J."/>
            <person name="Li X."/>
            <person name="Wang L."/>
            <person name="Chen J."/>
        </authorList>
    </citation>
    <scope>NUCLEOTIDE SEQUENCE [LARGE SCALE GENOMIC DNA]</scope>
    <source>
        <strain evidence="3 4">WSH-002</strain>
    </source>
</reference>
<dbReference type="PANTHER" id="PTHR34385">
    <property type="entry name" value="D-ALANYL-D-ALANINE CARBOXYPEPTIDASE"/>
    <property type="match status" value="1"/>
</dbReference>
<dbReference type="InterPro" id="IPR009045">
    <property type="entry name" value="Zn_M74/Hedgehog-like"/>
</dbReference>
<dbReference type="RefSeq" id="WP_014461775.1">
    <property type="nucleotide sequence ID" value="NC_017138.1"/>
</dbReference>
<name>A0A8D4DZB3_PRIMW</name>
<evidence type="ECO:0000256" key="1">
    <source>
        <dbReference type="SAM" id="Phobius"/>
    </source>
</evidence>
<dbReference type="EMBL" id="CP003017">
    <property type="protein sequence ID" value="AEN91644.1"/>
    <property type="molecule type" value="Genomic_DNA"/>
</dbReference>
<dbReference type="Gene3D" id="3.30.1380.10">
    <property type="match status" value="1"/>
</dbReference>
<proteinExistence type="predicted"/>
<organism evidence="3 4">
    <name type="scientific">Priestia megaterium (strain WSH-002)</name>
    <name type="common">Bacillus megaterium</name>
    <dbReference type="NCBI Taxonomy" id="1006007"/>
    <lineage>
        <taxon>Bacteria</taxon>
        <taxon>Bacillati</taxon>
        <taxon>Bacillota</taxon>
        <taxon>Bacilli</taxon>
        <taxon>Bacillales</taxon>
        <taxon>Bacillaceae</taxon>
        <taxon>Priestia</taxon>
    </lineage>
</organism>
<dbReference type="Proteomes" id="UP000001283">
    <property type="component" value="Chromosome"/>
</dbReference>
<protein>
    <submittedName>
        <fullName evidence="3">Peptidase M15B and M15C DD-carboxypeptidase VanY/endolysin</fullName>
    </submittedName>
</protein>
<dbReference type="PANTHER" id="PTHR34385:SF1">
    <property type="entry name" value="PEPTIDOGLYCAN L-ALANYL-D-GLUTAMATE ENDOPEPTIDASE CWLK"/>
    <property type="match status" value="1"/>
</dbReference>
<dbReference type="InterPro" id="IPR003709">
    <property type="entry name" value="VanY-like_core_dom"/>
</dbReference>
<sequence length="254" mass="29053">MKFYKKIALLIVLGVIAGFSYLGYQGFFQHDDRLNTSDLHNPLSSSKQKQNGIEVVGNPESIAVLVNKQNLLPDHYEPTDLVYPDVRFIFKEKIEKRQMRAEPAKALERMFSAAEREGIYLAGVSAYRSQSRQESLYQAYIKQDGETAANHYSAHPGSSEHQTGLSIDVSSSTGKCAAQDCFKDTPEAKWIEKNSYKYGYIVRYPEGKQQITGYKYEPWHIRFVGKELASKVYKKGITLEEYYNDYMQVDNPVQ</sequence>
<keyword evidence="3" id="KW-0645">Protease</keyword>
<dbReference type="SUPFAM" id="SSF55166">
    <property type="entry name" value="Hedgehog/DD-peptidase"/>
    <property type="match status" value="1"/>
</dbReference>
<dbReference type="Pfam" id="PF02557">
    <property type="entry name" value="VanY"/>
    <property type="match status" value="1"/>
</dbReference>
<dbReference type="InterPro" id="IPR058193">
    <property type="entry name" value="VanY/YodJ_core_dom"/>
</dbReference>
<dbReference type="InterPro" id="IPR052179">
    <property type="entry name" value="DD-CPase-like"/>
</dbReference>
<evidence type="ECO:0000259" key="2">
    <source>
        <dbReference type="Pfam" id="PF02557"/>
    </source>
</evidence>
<gene>
    <name evidence="3" type="primary">yodJ</name>
    <name evidence="3" type="ORF">BMWSH_4766</name>
</gene>
<evidence type="ECO:0000313" key="4">
    <source>
        <dbReference type="Proteomes" id="UP000001283"/>
    </source>
</evidence>
<accession>A0A8D4DZB3</accession>
<feature type="transmembrane region" description="Helical" evidence="1">
    <location>
        <begin position="7"/>
        <end position="24"/>
    </location>
</feature>
<keyword evidence="3" id="KW-0121">Carboxypeptidase</keyword>
<keyword evidence="1" id="KW-0472">Membrane</keyword>
<dbReference type="AlphaFoldDB" id="A0A8D4DZB3"/>
<evidence type="ECO:0000313" key="3">
    <source>
        <dbReference type="EMBL" id="AEN91644.1"/>
    </source>
</evidence>